<comment type="caution">
    <text evidence="1">The sequence shown here is derived from an EMBL/GenBank/DDBJ whole genome shotgun (WGS) entry which is preliminary data.</text>
</comment>
<gene>
    <name evidence="1" type="ORF">DL764_010858</name>
</gene>
<name>A0A4V1X8K4_9PEZI</name>
<proteinExistence type="predicted"/>
<evidence type="ECO:0000313" key="1">
    <source>
        <dbReference type="EMBL" id="RYO74333.1"/>
    </source>
</evidence>
<keyword evidence="2" id="KW-1185">Reference proteome</keyword>
<dbReference type="STRING" id="155417.A0A4V1X8K4"/>
<reference evidence="1 2" key="1">
    <citation type="submission" date="2018-06" db="EMBL/GenBank/DDBJ databases">
        <title>Complete Genomes of Monosporascus.</title>
        <authorList>
            <person name="Robinson A.J."/>
            <person name="Natvig D.O."/>
        </authorList>
    </citation>
    <scope>NUCLEOTIDE SEQUENCE [LARGE SCALE GENOMIC DNA]</scope>
    <source>
        <strain evidence="1 2">CBS 110550</strain>
    </source>
</reference>
<accession>A0A4V1X8K4</accession>
<organism evidence="1 2">
    <name type="scientific">Monosporascus ibericus</name>
    <dbReference type="NCBI Taxonomy" id="155417"/>
    <lineage>
        <taxon>Eukaryota</taxon>
        <taxon>Fungi</taxon>
        <taxon>Dikarya</taxon>
        <taxon>Ascomycota</taxon>
        <taxon>Pezizomycotina</taxon>
        <taxon>Sordariomycetes</taxon>
        <taxon>Xylariomycetidae</taxon>
        <taxon>Xylariales</taxon>
        <taxon>Xylariales incertae sedis</taxon>
        <taxon>Monosporascus</taxon>
    </lineage>
</organism>
<dbReference type="EMBL" id="QJNU01001588">
    <property type="protein sequence ID" value="RYO74333.1"/>
    <property type="molecule type" value="Genomic_DNA"/>
</dbReference>
<dbReference type="OrthoDB" id="4777863at2759"/>
<dbReference type="Proteomes" id="UP000293360">
    <property type="component" value="Unassembled WGS sequence"/>
</dbReference>
<dbReference type="AlphaFoldDB" id="A0A4V1X8K4"/>
<protein>
    <submittedName>
        <fullName evidence="1">Uncharacterized protein</fullName>
    </submittedName>
</protein>
<sequence>MRNDPKFATFYSAYVNENVGSDIQNTFLEEEAEDQLDRLFAHTPAVLATSAPRETWVQGRDDETEIRELTEQIRTKYDQREKRTLEKYDLTEEEVFQLRVEAIDFQVALYDTRETVRCDCIRYGRRPSRPLTTISRAGNVSAARAPNSMPLTAWAMSVYNARNEH</sequence>
<evidence type="ECO:0000313" key="2">
    <source>
        <dbReference type="Proteomes" id="UP000293360"/>
    </source>
</evidence>